<evidence type="ECO:0000313" key="2">
    <source>
        <dbReference type="Proteomes" id="UP000317648"/>
    </source>
</evidence>
<keyword evidence="2" id="KW-1185">Reference proteome</keyword>
<dbReference type="AlphaFoldDB" id="A0A518DNY1"/>
<organism evidence="1 2">
    <name type="scientific">Lignipirellula cremea</name>
    <dbReference type="NCBI Taxonomy" id="2528010"/>
    <lineage>
        <taxon>Bacteria</taxon>
        <taxon>Pseudomonadati</taxon>
        <taxon>Planctomycetota</taxon>
        <taxon>Planctomycetia</taxon>
        <taxon>Pirellulales</taxon>
        <taxon>Pirellulaceae</taxon>
        <taxon>Lignipirellula</taxon>
    </lineage>
</organism>
<sequence length="70" mass="7950">MCGKLFAFKNVKVLQNPHRILGKHFGKPGIVACHSWQGDLAKYGAPGVLFVLEKILPVIYQYNIRLIQRD</sequence>
<reference evidence="1 2" key="1">
    <citation type="submission" date="2019-02" db="EMBL/GenBank/DDBJ databases">
        <title>Deep-cultivation of Planctomycetes and their phenomic and genomic characterization uncovers novel biology.</title>
        <authorList>
            <person name="Wiegand S."/>
            <person name="Jogler M."/>
            <person name="Boedeker C."/>
            <person name="Pinto D."/>
            <person name="Vollmers J."/>
            <person name="Rivas-Marin E."/>
            <person name="Kohn T."/>
            <person name="Peeters S.H."/>
            <person name="Heuer A."/>
            <person name="Rast P."/>
            <person name="Oberbeckmann S."/>
            <person name="Bunk B."/>
            <person name="Jeske O."/>
            <person name="Meyerdierks A."/>
            <person name="Storesund J.E."/>
            <person name="Kallscheuer N."/>
            <person name="Luecker S."/>
            <person name="Lage O.M."/>
            <person name="Pohl T."/>
            <person name="Merkel B.J."/>
            <person name="Hornburger P."/>
            <person name="Mueller R.-W."/>
            <person name="Bruemmer F."/>
            <person name="Labrenz M."/>
            <person name="Spormann A.M."/>
            <person name="Op den Camp H."/>
            <person name="Overmann J."/>
            <person name="Amann R."/>
            <person name="Jetten M.S.M."/>
            <person name="Mascher T."/>
            <person name="Medema M.H."/>
            <person name="Devos D.P."/>
            <person name="Kaster A.-K."/>
            <person name="Ovreas L."/>
            <person name="Rohde M."/>
            <person name="Galperin M.Y."/>
            <person name="Jogler C."/>
        </authorList>
    </citation>
    <scope>NUCLEOTIDE SEQUENCE [LARGE SCALE GENOMIC DNA]</scope>
    <source>
        <strain evidence="1 2">Pla85_3_4</strain>
    </source>
</reference>
<dbReference type="KEGG" id="lcre:Pla8534_13280"/>
<accession>A0A518DNY1</accession>
<dbReference type="EMBL" id="CP036433">
    <property type="protein sequence ID" value="QDU93548.1"/>
    <property type="molecule type" value="Genomic_DNA"/>
</dbReference>
<protein>
    <submittedName>
        <fullName evidence="1">Uncharacterized protein</fullName>
    </submittedName>
</protein>
<gene>
    <name evidence="1" type="ORF">Pla8534_13280</name>
</gene>
<proteinExistence type="predicted"/>
<dbReference type="RefSeq" id="WP_145050448.1">
    <property type="nucleotide sequence ID" value="NZ_CP036433.1"/>
</dbReference>
<evidence type="ECO:0000313" key="1">
    <source>
        <dbReference type="EMBL" id="QDU93548.1"/>
    </source>
</evidence>
<dbReference type="Proteomes" id="UP000317648">
    <property type="component" value="Chromosome"/>
</dbReference>
<name>A0A518DNY1_9BACT</name>